<dbReference type="AlphaFoldDB" id="A0A239CQK7"/>
<dbReference type="SMART" id="SM00065">
    <property type="entry name" value="GAF"/>
    <property type="match status" value="1"/>
</dbReference>
<feature type="domain" description="GAF" evidence="16">
    <location>
        <begin position="183"/>
        <end position="334"/>
    </location>
</feature>
<feature type="domain" description="PPM-type phosphatase" evidence="17">
    <location>
        <begin position="355"/>
        <end position="573"/>
    </location>
</feature>
<dbReference type="SUPFAM" id="SSF55785">
    <property type="entry name" value="PYP-like sensor domain (PAS domain)"/>
    <property type="match status" value="1"/>
</dbReference>
<evidence type="ECO:0000256" key="12">
    <source>
        <dbReference type="ARBA" id="ARBA00047761"/>
    </source>
</evidence>
<keyword evidence="6" id="KW-0418">Kinase</keyword>
<dbReference type="SMART" id="SM00331">
    <property type="entry name" value="PP2C_SIG"/>
    <property type="match status" value="1"/>
</dbReference>
<sequence length="596" mass="63654">MASPAPIDLAGLLQRAVGVTGAALGSPLAPSAIGLALWNTDLRCTWVSDSLEDYDGIPRERRLGHLPDAALPAGARGLEAAMRQVLATGTPVSGREYLVSAMDGVRRDEAYSASCIRLEDAEGRPMGVCLVVLRITRESRSGDRLALLGEAGARIGTTLDVMRTAQELAAFSVSCLADFVTVDLADTLRLGEEPLSRLGPDGDYVPVFRRAGLSSVHEGAPEAVSQVGDVVYVPSSSPLKRVLSSGRSLLEPVLDTASPWLNRDPARARKIDRFGLHSLMIVPIRARGVVLGVVLLLRSDDPRPFDEEDLLFAEELVARAALSLDNARRYTHERATALALQRGLLPRRVCGGPCLDVVSRFLPADLEDGVGGDWYDVIPLPRDRVALVVGDVVGHGIDAAATMGRLRTAVRTLADLDLPPEQLLAHLDQTIIRLAEEEGDGLHVASVSATCLYAVYDPVSRRCTMARAGHPPPAVRDPGGGVAFLDLPNGTPLGLGMPPYQAAEVELPEGSLIALYTDGLIEDRRHGFDIGMERVRRALDRPGLRLDDLCSAVLGTLPSATPPDDVTLLIARTRAASSAPSRARCPAPRPGNRFPR</sequence>
<evidence type="ECO:0000256" key="4">
    <source>
        <dbReference type="ARBA" id="ARBA00022723"/>
    </source>
</evidence>
<dbReference type="FunFam" id="3.30.450.40:FF:000035">
    <property type="entry name" value="PAS sensor protein"/>
    <property type="match status" value="1"/>
</dbReference>
<keyword evidence="9" id="KW-0460">Magnesium</keyword>
<dbReference type="Gene3D" id="3.60.40.10">
    <property type="entry name" value="PPM-type phosphatase domain"/>
    <property type="match status" value="1"/>
</dbReference>
<dbReference type="SUPFAM" id="SSF81606">
    <property type="entry name" value="PP2C-like"/>
    <property type="match status" value="1"/>
</dbReference>
<evidence type="ECO:0000313" key="18">
    <source>
        <dbReference type="EMBL" id="SNS21683.1"/>
    </source>
</evidence>
<organism evidence="18 19">
    <name type="scientific">Actinacidiphila glaucinigra</name>
    <dbReference type="NCBI Taxonomy" id="235986"/>
    <lineage>
        <taxon>Bacteria</taxon>
        <taxon>Bacillati</taxon>
        <taxon>Actinomycetota</taxon>
        <taxon>Actinomycetes</taxon>
        <taxon>Kitasatosporales</taxon>
        <taxon>Streptomycetaceae</taxon>
        <taxon>Actinacidiphila</taxon>
    </lineage>
</organism>
<dbReference type="InterPro" id="IPR029016">
    <property type="entry name" value="GAF-like_dom_sf"/>
</dbReference>
<comment type="catalytic activity">
    <reaction evidence="12">
        <text>O-phospho-L-seryl-[protein] + H2O = L-seryl-[protein] + phosphate</text>
        <dbReference type="Rhea" id="RHEA:20629"/>
        <dbReference type="Rhea" id="RHEA-COMP:9863"/>
        <dbReference type="Rhea" id="RHEA-COMP:11604"/>
        <dbReference type="ChEBI" id="CHEBI:15377"/>
        <dbReference type="ChEBI" id="CHEBI:29999"/>
        <dbReference type="ChEBI" id="CHEBI:43474"/>
        <dbReference type="ChEBI" id="CHEBI:83421"/>
        <dbReference type="EC" id="3.1.3.16"/>
    </reaction>
</comment>
<evidence type="ECO:0000259" key="16">
    <source>
        <dbReference type="SMART" id="SM00065"/>
    </source>
</evidence>
<evidence type="ECO:0000256" key="13">
    <source>
        <dbReference type="ARBA" id="ARBA00056274"/>
    </source>
</evidence>
<keyword evidence="2" id="KW-0597">Phosphoprotein</keyword>
<proteinExistence type="predicted"/>
<dbReference type="Gene3D" id="3.30.450.20">
    <property type="entry name" value="PAS domain"/>
    <property type="match status" value="1"/>
</dbReference>
<dbReference type="PANTHER" id="PTHR43156:SF2">
    <property type="entry name" value="STAGE II SPORULATION PROTEIN E"/>
    <property type="match status" value="1"/>
</dbReference>
<evidence type="ECO:0000256" key="5">
    <source>
        <dbReference type="ARBA" id="ARBA00022741"/>
    </source>
</evidence>
<dbReference type="GO" id="GO:0046872">
    <property type="term" value="F:metal ion binding"/>
    <property type="evidence" value="ECO:0007669"/>
    <property type="project" value="UniProtKB-KW"/>
</dbReference>
<gene>
    <name evidence="18" type="ORF">SAMN05216252_104131</name>
</gene>
<keyword evidence="19" id="KW-1185">Reference proteome</keyword>
<keyword evidence="5" id="KW-0547">Nucleotide-binding</keyword>
<keyword evidence="11" id="KW-0464">Manganese</keyword>
<evidence type="ECO:0000313" key="19">
    <source>
        <dbReference type="Proteomes" id="UP000198280"/>
    </source>
</evidence>
<dbReference type="SUPFAM" id="SSF55781">
    <property type="entry name" value="GAF domain-like"/>
    <property type="match status" value="1"/>
</dbReference>
<dbReference type="GO" id="GO:0016301">
    <property type="term" value="F:kinase activity"/>
    <property type="evidence" value="ECO:0007669"/>
    <property type="project" value="UniProtKB-KW"/>
</dbReference>
<dbReference type="InterPro" id="IPR003018">
    <property type="entry name" value="GAF"/>
</dbReference>
<name>A0A239CQK7_9ACTN</name>
<keyword evidence="7" id="KW-0378">Hydrolase</keyword>
<dbReference type="Pfam" id="PF07228">
    <property type="entry name" value="SpoIIE"/>
    <property type="match status" value="1"/>
</dbReference>
<dbReference type="InterPro" id="IPR036457">
    <property type="entry name" value="PPM-type-like_dom_sf"/>
</dbReference>
<protein>
    <recommendedName>
        <fullName evidence="1">protein-serine/threonine phosphatase</fullName>
        <ecNumber evidence="1">3.1.3.16</ecNumber>
    </recommendedName>
    <alternativeName>
        <fullName evidence="15">Protein-serine/threonine phosphatase</fullName>
    </alternativeName>
    <alternativeName>
        <fullName evidence="14">Serine/threonine-protein kinase</fullName>
    </alternativeName>
</protein>
<evidence type="ECO:0000256" key="9">
    <source>
        <dbReference type="ARBA" id="ARBA00022842"/>
    </source>
</evidence>
<dbReference type="GO" id="GO:0005524">
    <property type="term" value="F:ATP binding"/>
    <property type="evidence" value="ECO:0007669"/>
    <property type="project" value="UniProtKB-KW"/>
</dbReference>
<accession>A0A239CQK7</accession>
<dbReference type="InterPro" id="IPR052016">
    <property type="entry name" value="Bact_Sigma-Reg"/>
</dbReference>
<evidence type="ECO:0000256" key="3">
    <source>
        <dbReference type="ARBA" id="ARBA00022679"/>
    </source>
</evidence>
<evidence type="ECO:0000256" key="6">
    <source>
        <dbReference type="ARBA" id="ARBA00022777"/>
    </source>
</evidence>
<keyword evidence="8" id="KW-0067">ATP-binding</keyword>
<dbReference type="InterPro" id="IPR001932">
    <property type="entry name" value="PPM-type_phosphatase-like_dom"/>
</dbReference>
<dbReference type="EC" id="3.1.3.16" evidence="1"/>
<evidence type="ECO:0000256" key="14">
    <source>
        <dbReference type="ARBA" id="ARBA00075117"/>
    </source>
</evidence>
<dbReference type="Gene3D" id="3.30.450.40">
    <property type="match status" value="1"/>
</dbReference>
<dbReference type="Pfam" id="PF08448">
    <property type="entry name" value="PAS_4"/>
    <property type="match status" value="1"/>
</dbReference>
<evidence type="ECO:0000256" key="15">
    <source>
        <dbReference type="ARBA" id="ARBA00081350"/>
    </source>
</evidence>
<keyword evidence="4" id="KW-0479">Metal-binding</keyword>
<dbReference type="EMBL" id="FZOF01000004">
    <property type="protein sequence ID" value="SNS21683.1"/>
    <property type="molecule type" value="Genomic_DNA"/>
</dbReference>
<keyword evidence="3" id="KW-0808">Transferase</keyword>
<dbReference type="Pfam" id="PF01590">
    <property type="entry name" value="GAF"/>
    <property type="match status" value="1"/>
</dbReference>
<dbReference type="InterPro" id="IPR013656">
    <property type="entry name" value="PAS_4"/>
</dbReference>
<reference evidence="18 19" key="1">
    <citation type="submission" date="2017-06" db="EMBL/GenBank/DDBJ databases">
        <authorList>
            <person name="Kim H.J."/>
            <person name="Triplett B.A."/>
        </authorList>
    </citation>
    <scope>NUCLEOTIDE SEQUENCE [LARGE SCALE GENOMIC DNA]</scope>
    <source>
        <strain evidence="18 19">CGMCC 4.1858</strain>
    </source>
</reference>
<dbReference type="InterPro" id="IPR035965">
    <property type="entry name" value="PAS-like_dom_sf"/>
</dbReference>
<evidence type="ECO:0000256" key="10">
    <source>
        <dbReference type="ARBA" id="ARBA00022912"/>
    </source>
</evidence>
<dbReference type="Proteomes" id="UP000198280">
    <property type="component" value="Unassembled WGS sequence"/>
</dbReference>
<dbReference type="FunFam" id="3.60.40.10:FF:000005">
    <property type="entry name" value="Serine/threonine protein phosphatase"/>
    <property type="match status" value="1"/>
</dbReference>
<dbReference type="GO" id="GO:0004722">
    <property type="term" value="F:protein serine/threonine phosphatase activity"/>
    <property type="evidence" value="ECO:0007669"/>
    <property type="project" value="UniProtKB-EC"/>
</dbReference>
<evidence type="ECO:0000256" key="8">
    <source>
        <dbReference type="ARBA" id="ARBA00022840"/>
    </source>
</evidence>
<dbReference type="PANTHER" id="PTHR43156">
    <property type="entry name" value="STAGE II SPORULATION PROTEIN E-RELATED"/>
    <property type="match status" value="1"/>
</dbReference>
<keyword evidence="10" id="KW-0904">Protein phosphatase</keyword>
<dbReference type="RefSeq" id="WP_265737394.1">
    <property type="nucleotide sequence ID" value="NZ_FZOF01000004.1"/>
</dbReference>
<evidence type="ECO:0000259" key="17">
    <source>
        <dbReference type="SMART" id="SM00331"/>
    </source>
</evidence>
<evidence type="ECO:0000256" key="11">
    <source>
        <dbReference type="ARBA" id="ARBA00023211"/>
    </source>
</evidence>
<evidence type="ECO:0000256" key="1">
    <source>
        <dbReference type="ARBA" id="ARBA00013081"/>
    </source>
</evidence>
<comment type="function">
    <text evidence="13">Primarily acts as an independent SigF regulator that is sensitive to the osmosensory signal, mediating the cross talk of PknD with the SigF regulon. Possesses both phosphatase and kinase activities. The kinase domain functions as a classic anti-sigma factor-like kinase to phosphorylate the anti-anti-sigma factor domain at the canonical regulatory site, and the phosphatase domain antagonizes this activity.</text>
</comment>
<evidence type="ECO:0000256" key="2">
    <source>
        <dbReference type="ARBA" id="ARBA00022553"/>
    </source>
</evidence>
<evidence type="ECO:0000256" key="7">
    <source>
        <dbReference type="ARBA" id="ARBA00022801"/>
    </source>
</evidence>